<evidence type="ECO:0000313" key="1">
    <source>
        <dbReference type="EMBL" id="GAG55007.1"/>
    </source>
</evidence>
<organism evidence="1">
    <name type="scientific">marine sediment metagenome</name>
    <dbReference type="NCBI Taxonomy" id="412755"/>
    <lineage>
        <taxon>unclassified sequences</taxon>
        <taxon>metagenomes</taxon>
        <taxon>ecological metagenomes</taxon>
    </lineage>
</organism>
<proteinExistence type="predicted"/>
<accession>X0Z9L9</accession>
<protein>
    <submittedName>
        <fullName evidence="1">Uncharacterized protein</fullName>
    </submittedName>
</protein>
<dbReference type="EMBL" id="BART01003291">
    <property type="protein sequence ID" value="GAG55007.1"/>
    <property type="molecule type" value="Genomic_DNA"/>
</dbReference>
<reference evidence="1" key="1">
    <citation type="journal article" date="2014" name="Front. Microbiol.">
        <title>High frequency of phylogenetically diverse reductive dehalogenase-homologous genes in deep subseafloor sedimentary metagenomes.</title>
        <authorList>
            <person name="Kawai M."/>
            <person name="Futagami T."/>
            <person name="Toyoda A."/>
            <person name="Takaki Y."/>
            <person name="Nishi S."/>
            <person name="Hori S."/>
            <person name="Arai W."/>
            <person name="Tsubouchi T."/>
            <person name="Morono Y."/>
            <person name="Uchiyama I."/>
            <person name="Ito T."/>
            <person name="Fujiyama A."/>
            <person name="Inagaki F."/>
            <person name="Takami H."/>
        </authorList>
    </citation>
    <scope>NUCLEOTIDE SEQUENCE</scope>
    <source>
        <strain evidence="1">Expedition CK06-06</strain>
    </source>
</reference>
<name>X0Z9L9_9ZZZZ</name>
<gene>
    <name evidence="1" type="ORF">S01H4_09227</name>
</gene>
<feature type="non-terminal residue" evidence="1">
    <location>
        <position position="1"/>
    </location>
</feature>
<sequence>DKSRKQGYKKYDVAKTPFRRVLKCQDTGDKIKEELKRKYDSLNPADLKRKISKLQDKLLKLNSLKKTLERNSTVDEKSYEYICR</sequence>
<comment type="caution">
    <text evidence="1">The sequence shown here is derived from an EMBL/GenBank/DDBJ whole genome shotgun (WGS) entry which is preliminary data.</text>
</comment>
<dbReference type="AlphaFoldDB" id="X0Z9L9"/>